<protein>
    <submittedName>
        <fullName evidence="3">Uncharacterized protein</fullName>
    </submittedName>
</protein>
<dbReference type="Proteomes" id="UP000515153">
    <property type="component" value="Chromosome I"/>
</dbReference>
<reference evidence="3" key="3">
    <citation type="submission" date="2025-08" db="UniProtKB">
        <authorList>
            <consortium name="RefSeq"/>
        </authorList>
    </citation>
    <scope>IDENTIFICATION</scope>
    <source>
        <strain evidence="3">NI907</strain>
    </source>
</reference>
<evidence type="ECO:0000313" key="2">
    <source>
        <dbReference type="Proteomes" id="UP000515153"/>
    </source>
</evidence>
<proteinExistence type="predicted"/>
<keyword evidence="1" id="KW-0732">Signal</keyword>
<reference evidence="3" key="2">
    <citation type="submission" date="2019-10" db="EMBL/GenBank/DDBJ databases">
        <authorList>
            <consortium name="NCBI Genome Project"/>
        </authorList>
    </citation>
    <scope>NUCLEOTIDE SEQUENCE</scope>
    <source>
        <strain evidence="3">NI907</strain>
    </source>
</reference>
<gene>
    <name evidence="3" type="ORF">PgNI_06038</name>
</gene>
<dbReference type="GeneID" id="41960976"/>
<accession>A0A6P8B7A3</accession>
<evidence type="ECO:0000313" key="3">
    <source>
        <dbReference type="RefSeq" id="XP_030982899.1"/>
    </source>
</evidence>
<organism evidence="2 3">
    <name type="scientific">Pyricularia grisea</name>
    <name type="common">Crabgrass-specific blast fungus</name>
    <name type="synonym">Magnaporthe grisea</name>
    <dbReference type="NCBI Taxonomy" id="148305"/>
    <lineage>
        <taxon>Eukaryota</taxon>
        <taxon>Fungi</taxon>
        <taxon>Dikarya</taxon>
        <taxon>Ascomycota</taxon>
        <taxon>Pezizomycotina</taxon>
        <taxon>Sordariomycetes</taxon>
        <taxon>Sordariomycetidae</taxon>
        <taxon>Magnaporthales</taxon>
        <taxon>Pyriculariaceae</taxon>
        <taxon>Pyricularia</taxon>
    </lineage>
</organism>
<name>A0A6P8B7A3_PYRGI</name>
<dbReference type="RefSeq" id="XP_030982899.1">
    <property type="nucleotide sequence ID" value="XM_031126067.1"/>
</dbReference>
<dbReference type="AlphaFoldDB" id="A0A6P8B7A3"/>
<feature type="chain" id="PRO_5027625585" evidence="1">
    <location>
        <begin position="22"/>
        <end position="70"/>
    </location>
</feature>
<evidence type="ECO:0000256" key="1">
    <source>
        <dbReference type="SAM" id="SignalP"/>
    </source>
</evidence>
<dbReference type="KEGG" id="pgri:PgNI_06038"/>
<keyword evidence="2" id="KW-1185">Reference proteome</keyword>
<sequence length="70" mass="7517">MEDNKIVSVLYLFALSSSVLALQARHAGVGKYLPEKGKGQANDASMGWFNNIGKPPGPRSDATMSLYLGF</sequence>
<feature type="signal peptide" evidence="1">
    <location>
        <begin position="1"/>
        <end position="21"/>
    </location>
</feature>
<reference evidence="2 3" key="1">
    <citation type="journal article" date="2019" name="Mol. Biol. Evol.">
        <title>Blast fungal genomes show frequent chromosomal changes, gene gains and losses, and effector gene turnover.</title>
        <authorList>
            <person name="Gomez Luciano L.B."/>
            <person name="Jason Tsai I."/>
            <person name="Chuma I."/>
            <person name="Tosa Y."/>
            <person name="Chen Y.H."/>
            <person name="Li J.Y."/>
            <person name="Li M.Y."/>
            <person name="Jade Lu M.Y."/>
            <person name="Nakayashiki H."/>
            <person name="Li W.H."/>
        </authorList>
    </citation>
    <scope>NUCLEOTIDE SEQUENCE [LARGE SCALE GENOMIC DNA]</scope>
    <source>
        <strain evidence="2 3">NI907</strain>
    </source>
</reference>